<dbReference type="PRINTS" id="PR00740">
    <property type="entry name" value="GLHYDRLASE27"/>
</dbReference>
<dbReference type="InterPro" id="IPR013780">
    <property type="entry name" value="Glyco_hydro_b"/>
</dbReference>
<dbReference type="Gene3D" id="3.20.20.70">
    <property type="entry name" value="Aldolase class I"/>
    <property type="match status" value="1"/>
</dbReference>
<protein>
    <recommendedName>
        <fullName evidence="5">Alpha-galactosidase</fullName>
        <ecNumber evidence="5">3.2.1.22</ecNumber>
    </recommendedName>
    <alternativeName>
        <fullName evidence="5">Melibiase</fullName>
    </alternativeName>
</protein>
<dbReference type="InterPro" id="IPR013785">
    <property type="entry name" value="Aldolase_TIM"/>
</dbReference>
<evidence type="ECO:0000313" key="8">
    <source>
        <dbReference type="Proteomes" id="UP001501079"/>
    </source>
</evidence>
<comment type="similarity">
    <text evidence="1 5">Belongs to the glycosyl hydrolase 27 family.</text>
</comment>
<sequence>MKALAATPPMGWNSWDCYGTTVTEAEVIANAEFLHRRLLPAGWDTVVIDAGWFDPYARAHGYNEPLQPVLDSWGRLVPVVGRFPSAADGAGFGPLAARVHELGLRFGIHVMRGIPRLAVEKDLPVFGTEYTAREIADVDSVCPWNRDNFGLDVTHPGAQAYYDAQVRQFARWGVDFIKLDDMLAPFHGEEIRMYARAIAASGRPISLSLSPGTHLSTRHLEPLRESAQLWRISDDLWDRWEDVHAQFARLARWAPLQASGAWADADMLPLGRIGLRAERGEPRDSLLTWEEQRTVLTLWAMARSPLMVGGDLPTSDERTIELLANPWLARVLGATRDNGEIIREPHGDGEWIVWAARSSSADGEHFVAAFWTGTGHADIRVPISSIVGHQDGGSWNARDLWSDDDEAPVEGELSASVPEHGVRWFALRRADA</sequence>
<evidence type="ECO:0000259" key="6">
    <source>
        <dbReference type="Pfam" id="PF17801"/>
    </source>
</evidence>
<dbReference type="PANTHER" id="PTHR11452:SF42">
    <property type="entry name" value="ALPHA-GALACTOSIDASE"/>
    <property type="match status" value="1"/>
</dbReference>
<evidence type="ECO:0000256" key="5">
    <source>
        <dbReference type="RuleBase" id="RU361168"/>
    </source>
</evidence>
<reference evidence="8" key="1">
    <citation type="journal article" date="2019" name="Int. J. Syst. Evol. Microbiol.">
        <title>The Global Catalogue of Microorganisms (GCM) 10K type strain sequencing project: providing services to taxonomists for standard genome sequencing and annotation.</title>
        <authorList>
            <consortium name="The Broad Institute Genomics Platform"/>
            <consortium name="The Broad Institute Genome Sequencing Center for Infectious Disease"/>
            <person name="Wu L."/>
            <person name="Ma J."/>
        </authorList>
    </citation>
    <scope>NUCLEOTIDE SEQUENCE [LARGE SCALE GENOMIC DNA]</scope>
    <source>
        <strain evidence="8">JCM 17591</strain>
    </source>
</reference>
<evidence type="ECO:0000313" key="7">
    <source>
        <dbReference type="EMBL" id="GAA4181735.1"/>
    </source>
</evidence>
<keyword evidence="5" id="KW-1015">Disulfide bond</keyword>
<name>A0ABP8ACR1_9MICO</name>
<keyword evidence="4 5" id="KW-0326">Glycosidase</keyword>
<dbReference type="PANTHER" id="PTHR11452">
    <property type="entry name" value="ALPHA-GALACTOSIDASE/ALPHA-N-ACETYLGALACTOSAMINIDASE"/>
    <property type="match status" value="1"/>
</dbReference>
<dbReference type="Pfam" id="PF16499">
    <property type="entry name" value="Melibiase_2"/>
    <property type="match status" value="1"/>
</dbReference>
<evidence type="ECO:0000256" key="4">
    <source>
        <dbReference type="ARBA" id="ARBA00023295"/>
    </source>
</evidence>
<keyword evidence="3 5" id="KW-0378">Hydrolase</keyword>
<dbReference type="Gene3D" id="2.60.40.1180">
    <property type="entry name" value="Golgi alpha-mannosidase II"/>
    <property type="match status" value="1"/>
</dbReference>
<evidence type="ECO:0000256" key="3">
    <source>
        <dbReference type="ARBA" id="ARBA00022801"/>
    </source>
</evidence>
<dbReference type="InterPro" id="IPR041233">
    <property type="entry name" value="Melibiase_C"/>
</dbReference>
<dbReference type="RefSeq" id="WP_344757341.1">
    <property type="nucleotide sequence ID" value="NZ_BAABBW010000007.1"/>
</dbReference>
<accession>A0ABP8ACR1</accession>
<dbReference type="InterPro" id="IPR017853">
    <property type="entry name" value="GH"/>
</dbReference>
<dbReference type="SUPFAM" id="SSF51445">
    <property type="entry name" value="(Trans)glycosidases"/>
    <property type="match status" value="1"/>
</dbReference>
<feature type="domain" description="Alpha galactosidase C-terminal" evidence="6">
    <location>
        <begin position="348"/>
        <end position="425"/>
    </location>
</feature>
<evidence type="ECO:0000256" key="1">
    <source>
        <dbReference type="ARBA" id="ARBA00009743"/>
    </source>
</evidence>
<evidence type="ECO:0000256" key="2">
    <source>
        <dbReference type="ARBA" id="ARBA00022729"/>
    </source>
</evidence>
<dbReference type="Pfam" id="PF17801">
    <property type="entry name" value="Melibiase_C"/>
    <property type="match status" value="1"/>
</dbReference>
<comment type="catalytic activity">
    <reaction evidence="5">
        <text>Hydrolysis of terminal, non-reducing alpha-D-galactose residues in alpha-D-galactosides, including galactose oligosaccharides, galactomannans and galactolipids.</text>
        <dbReference type="EC" id="3.2.1.22"/>
    </reaction>
</comment>
<comment type="caution">
    <text evidence="7">The sequence shown here is derived from an EMBL/GenBank/DDBJ whole genome shotgun (WGS) entry which is preliminary data.</text>
</comment>
<dbReference type="Proteomes" id="UP001501079">
    <property type="component" value="Unassembled WGS sequence"/>
</dbReference>
<dbReference type="InterPro" id="IPR002241">
    <property type="entry name" value="Glyco_hydro_27"/>
</dbReference>
<dbReference type="GO" id="GO:0016787">
    <property type="term" value="F:hydrolase activity"/>
    <property type="evidence" value="ECO:0007669"/>
    <property type="project" value="UniProtKB-KW"/>
</dbReference>
<dbReference type="CDD" id="cd14792">
    <property type="entry name" value="GH27"/>
    <property type="match status" value="1"/>
</dbReference>
<keyword evidence="2" id="KW-0732">Signal</keyword>
<dbReference type="SUPFAM" id="SSF51011">
    <property type="entry name" value="Glycosyl hydrolase domain"/>
    <property type="match status" value="1"/>
</dbReference>
<gene>
    <name evidence="7" type="ORF">GCM10022287_37460</name>
</gene>
<keyword evidence="8" id="KW-1185">Reference proteome</keyword>
<dbReference type="EC" id="3.2.1.22" evidence="5"/>
<organism evidence="7 8">
    <name type="scientific">Gryllotalpicola koreensis</name>
    <dbReference type="NCBI Taxonomy" id="993086"/>
    <lineage>
        <taxon>Bacteria</taxon>
        <taxon>Bacillati</taxon>
        <taxon>Actinomycetota</taxon>
        <taxon>Actinomycetes</taxon>
        <taxon>Micrococcales</taxon>
        <taxon>Microbacteriaceae</taxon>
        <taxon>Gryllotalpicola</taxon>
    </lineage>
</organism>
<dbReference type="EMBL" id="BAABBW010000007">
    <property type="protein sequence ID" value="GAA4181735.1"/>
    <property type="molecule type" value="Genomic_DNA"/>
</dbReference>
<proteinExistence type="inferred from homology"/>